<feature type="transmembrane region" description="Helical" evidence="6">
    <location>
        <begin position="208"/>
        <end position="227"/>
    </location>
</feature>
<name>A0A485LZH0_9ZZZZ</name>
<evidence type="ECO:0000313" key="8">
    <source>
        <dbReference type="EMBL" id="VFU14516.1"/>
    </source>
</evidence>
<dbReference type="AlphaFoldDB" id="A0A485LZH0"/>
<dbReference type="GO" id="GO:0020037">
    <property type="term" value="F:heme binding"/>
    <property type="evidence" value="ECO:0007669"/>
    <property type="project" value="InterPro"/>
</dbReference>
<evidence type="ECO:0000259" key="7">
    <source>
        <dbReference type="Pfam" id="PF01578"/>
    </source>
</evidence>
<keyword evidence="4 6" id="KW-1133">Transmembrane helix</keyword>
<dbReference type="PANTHER" id="PTHR30071">
    <property type="entry name" value="HEME EXPORTER PROTEIN C"/>
    <property type="match status" value="1"/>
</dbReference>
<dbReference type="EMBL" id="CAADRM010000092">
    <property type="protein sequence ID" value="VFU14516.1"/>
    <property type="molecule type" value="Genomic_DNA"/>
</dbReference>
<feature type="transmembrane region" description="Helical" evidence="6">
    <location>
        <begin position="30"/>
        <end position="51"/>
    </location>
</feature>
<dbReference type="Pfam" id="PF01578">
    <property type="entry name" value="Cytochrom_C_asm"/>
    <property type="match status" value="1"/>
</dbReference>
<evidence type="ECO:0000256" key="2">
    <source>
        <dbReference type="ARBA" id="ARBA00022692"/>
    </source>
</evidence>
<reference evidence="8" key="1">
    <citation type="submission" date="2019-03" db="EMBL/GenBank/DDBJ databases">
        <authorList>
            <person name="Hao L."/>
        </authorList>
    </citation>
    <scope>NUCLEOTIDE SEQUENCE</scope>
</reference>
<accession>A0A485LZH0</accession>
<protein>
    <submittedName>
        <fullName evidence="8">Cytochrome c biogenesis protein CcsA</fullName>
    </submittedName>
</protein>
<evidence type="ECO:0000256" key="3">
    <source>
        <dbReference type="ARBA" id="ARBA00022748"/>
    </source>
</evidence>
<dbReference type="GO" id="GO:0005886">
    <property type="term" value="C:plasma membrane"/>
    <property type="evidence" value="ECO:0007669"/>
    <property type="project" value="TreeGrafter"/>
</dbReference>
<evidence type="ECO:0000256" key="5">
    <source>
        <dbReference type="ARBA" id="ARBA00023136"/>
    </source>
</evidence>
<feature type="transmembrane region" description="Helical" evidence="6">
    <location>
        <begin position="239"/>
        <end position="261"/>
    </location>
</feature>
<dbReference type="GO" id="GO:0017004">
    <property type="term" value="P:cytochrome complex assembly"/>
    <property type="evidence" value="ECO:0007669"/>
    <property type="project" value="UniProtKB-KW"/>
</dbReference>
<feature type="domain" description="Cytochrome c assembly protein" evidence="7">
    <location>
        <begin position="66"/>
        <end position="265"/>
    </location>
</feature>
<comment type="subcellular location">
    <subcellularLocation>
        <location evidence="1">Membrane</location>
        <topology evidence="1">Multi-pass membrane protein</topology>
    </subcellularLocation>
</comment>
<feature type="transmembrane region" description="Helical" evidence="6">
    <location>
        <begin position="6"/>
        <end position="23"/>
    </location>
</feature>
<gene>
    <name evidence="8" type="primary">ccsA</name>
    <name evidence="8" type="ORF">SCFA_30045</name>
</gene>
<dbReference type="PANTHER" id="PTHR30071:SF1">
    <property type="entry name" value="CYTOCHROME B_B6 PROTEIN-RELATED"/>
    <property type="match status" value="1"/>
</dbReference>
<feature type="transmembrane region" description="Helical" evidence="6">
    <location>
        <begin position="63"/>
        <end position="82"/>
    </location>
</feature>
<dbReference type="InterPro" id="IPR002541">
    <property type="entry name" value="Cyt_c_assembly"/>
</dbReference>
<keyword evidence="5 6" id="KW-0472">Membrane</keyword>
<dbReference type="InterPro" id="IPR045062">
    <property type="entry name" value="Cyt_c_biogenesis_CcsA/CcmC"/>
</dbReference>
<proteinExistence type="predicted"/>
<organism evidence="8">
    <name type="scientific">anaerobic digester metagenome</name>
    <dbReference type="NCBI Taxonomy" id="1263854"/>
    <lineage>
        <taxon>unclassified sequences</taxon>
        <taxon>metagenomes</taxon>
        <taxon>ecological metagenomes</taxon>
    </lineage>
</organism>
<evidence type="ECO:0000256" key="1">
    <source>
        <dbReference type="ARBA" id="ARBA00004141"/>
    </source>
</evidence>
<keyword evidence="3" id="KW-0201">Cytochrome c-type biogenesis</keyword>
<evidence type="ECO:0000256" key="6">
    <source>
        <dbReference type="SAM" id="Phobius"/>
    </source>
</evidence>
<keyword evidence="2 6" id="KW-0812">Transmembrane</keyword>
<feature type="transmembrane region" description="Helical" evidence="6">
    <location>
        <begin position="89"/>
        <end position="108"/>
    </location>
</feature>
<feature type="transmembrane region" description="Helical" evidence="6">
    <location>
        <begin position="128"/>
        <end position="150"/>
    </location>
</feature>
<evidence type="ECO:0000256" key="4">
    <source>
        <dbReference type="ARBA" id="ARBA00022989"/>
    </source>
</evidence>
<feature type="transmembrane region" description="Helical" evidence="6">
    <location>
        <begin position="171"/>
        <end position="196"/>
    </location>
</feature>
<sequence length="271" mass="29015">MILWAVVILYVLTGACFITYLFWRRRPVVLIARGMFLASIALHILLTLSLTGPACRIPLVSPVQAVNMMVLLASVVFIFFAFRGQTAVLGAFFLPVAAVALGMTAPGLQAGGTTTPVMFQAWHSLHTVSVVAGEALFAVAFVVSVVYLIHENIIRKGRIHWTAAGLPPLRLLDRILSVCLGAGFVAITAGMLFGALWASSLGVGLSQIAMKISAGAAIWLVFAFSIHQRFAIRWSGRRTALITITGFLIMIILFVGVNLVYPGAHGAGLAR</sequence>